<accession>L8FR83</accession>
<evidence type="ECO:0000313" key="3">
    <source>
        <dbReference type="Proteomes" id="UP000011064"/>
    </source>
</evidence>
<evidence type="ECO:0008006" key="4">
    <source>
        <dbReference type="Google" id="ProtNLM"/>
    </source>
</evidence>
<dbReference type="VEuPathDB" id="FungiDB:GMDG_05840"/>
<proteinExistence type="predicted"/>
<feature type="compositionally biased region" description="Basic and acidic residues" evidence="1">
    <location>
        <begin position="90"/>
        <end position="105"/>
    </location>
</feature>
<dbReference type="AlphaFoldDB" id="L8FR83"/>
<dbReference type="Proteomes" id="UP000011064">
    <property type="component" value="Unassembled WGS sequence"/>
</dbReference>
<protein>
    <recommendedName>
        <fullName evidence="4">Zn(2)-C6 fungal-type domain-containing protein</fullName>
    </recommendedName>
</protein>
<dbReference type="EMBL" id="GL573299">
    <property type="protein sequence ID" value="ELR02983.1"/>
    <property type="molecule type" value="Genomic_DNA"/>
</dbReference>
<keyword evidence="3" id="KW-1185">Reference proteome</keyword>
<reference evidence="3" key="1">
    <citation type="submission" date="2010-09" db="EMBL/GenBank/DDBJ databases">
        <title>The genome sequence of Geomyces destructans 20631-21.</title>
        <authorList>
            <consortium name="The Broad Institute Genome Sequencing Platform"/>
            <person name="Cuomo C.A."/>
            <person name="Blehert D.S."/>
            <person name="Lorch J.M."/>
            <person name="Young S.K."/>
            <person name="Zeng Q."/>
            <person name="Gargeya S."/>
            <person name="Fitzgerald M."/>
            <person name="Haas B."/>
            <person name="Abouelleil A."/>
            <person name="Alvarado L."/>
            <person name="Arachchi H.M."/>
            <person name="Berlin A."/>
            <person name="Brown A."/>
            <person name="Chapman S.B."/>
            <person name="Chen Z."/>
            <person name="Dunbar C."/>
            <person name="Freedman E."/>
            <person name="Gearin G."/>
            <person name="Gellesch M."/>
            <person name="Goldberg J."/>
            <person name="Griggs A."/>
            <person name="Gujja S."/>
            <person name="Heiman D."/>
            <person name="Howarth C."/>
            <person name="Larson L."/>
            <person name="Lui A."/>
            <person name="MacDonald P.J.P."/>
            <person name="Montmayeur A."/>
            <person name="Murphy C."/>
            <person name="Neiman D."/>
            <person name="Pearson M."/>
            <person name="Priest M."/>
            <person name="Roberts A."/>
            <person name="Saif S."/>
            <person name="Shea T."/>
            <person name="Shenoy N."/>
            <person name="Sisk P."/>
            <person name="Stolte C."/>
            <person name="Sykes S."/>
            <person name="Wortman J."/>
            <person name="Nusbaum C."/>
            <person name="Birren B."/>
        </authorList>
    </citation>
    <scope>NUCLEOTIDE SEQUENCE [LARGE SCALE GENOMIC DNA]</scope>
    <source>
        <strain evidence="3">ATCC MYA-4855 / 20631-21</strain>
    </source>
</reference>
<dbReference type="InParanoid" id="L8FR83"/>
<evidence type="ECO:0000313" key="2">
    <source>
        <dbReference type="EMBL" id="ELR02983.1"/>
    </source>
</evidence>
<name>L8FR83_PSED2</name>
<evidence type="ECO:0000256" key="1">
    <source>
        <dbReference type="SAM" id="MobiDB-lite"/>
    </source>
</evidence>
<sequence length="152" mass="17177">MPSCNHCEKKHLKCVVSDDSKCCSECVRVNVRCDACGPSISDWDNIEREEYHLQAEEEAVMAKILRLRQQQRLFYSCAKDMLRRGLKTMDKLDEAEEKERREAEAKGTLLSNPSTTVSEGIALDQDFFAALSPGFFERWGADGETPPAILDS</sequence>
<gene>
    <name evidence="2" type="ORF">GMDG_05840</name>
</gene>
<organism evidence="2 3">
    <name type="scientific">Pseudogymnoascus destructans (strain ATCC MYA-4855 / 20631-21)</name>
    <name type="common">Bat white-nose syndrome fungus</name>
    <name type="synonym">Geomyces destructans</name>
    <dbReference type="NCBI Taxonomy" id="658429"/>
    <lineage>
        <taxon>Eukaryota</taxon>
        <taxon>Fungi</taxon>
        <taxon>Dikarya</taxon>
        <taxon>Ascomycota</taxon>
        <taxon>Pezizomycotina</taxon>
        <taxon>Leotiomycetes</taxon>
        <taxon>Thelebolales</taxon>
        <taxon>Thelebolaceae</taxon>
        <taxon>Pseudogymnoascus</taxon>
    </lineage>
</organism>
<dbReference type="OrthoDB" id="3555737at2759"/>
<feature type="region of interest" description="Disordered" evidence="1">
    <location>
        <begin position="90"/>
        <end position="117"/>
    </location>
</feature>
<dbReference type="HOGENOM" id="CLU_084657_0_1_1"/>